<dbReference type="KEGG" id="bany:112048223"/>
<feature type="compositionally biased region" description="Polar residues" evidence="1">
    <location>
        <begin position="331"/>
        <end position="341"/>
    </location>
</feature>
<dbReference type="InterPro" id="IPR038602">
    <property type="entry name" value="Mite_allergen_7_sf"/>
</dbReference>
<evidence type="ECO:0000313" key="3">
    <source>
        <dbReference type="RefSeq" id="XP_023941450.2"/>
    </source>
</evidence>
<dbReference type="RefSeq" id="XP_023941450.2">
    <property type="nucleotide sequence ID" value="XM_024085682.2"/>
</dbReference>
<feature type="compositionally biased region" description="Polar residues" evidence="1">
    <location>
        <begin position="283"/>
        <end position="312"/>
    </location>
</feature>
<reference evidence="3" key="1">
    <citation type="submission" date="2025-08" db="UniProtKB">
        <authorList>
            <consortium name="RefSeq"/>
        </authorList>
    </citation>
    <scope>IDENTIFICATION</scope>
</reference>
<feature type="region of interest" description="Disordered" evidence="1">
    <location>
        <begin position="283"/>
        <end position="352"/>
    </location>
</feature>
<dbReference type="GeneID" id="112048223"/>
<accession>A0A6J1N0R7</accession>
<gene>
    <name evidence="3" type="primary">LOC112048223</name>
</gene>
<protein>
    <submittedName>
        <fullName evidence="3">Uncharacterized protein LOC112048223</fullName>
    </submittedName>
</protein>
<evidence type="ECO:0000256" key="1">
    <source>
        <dbReference type="SAM" id="MobiDB-lite"/>
    </source>
</evidence>
<evidence type="ECO:0000313" key="2">
    <source>
        <dbReference type="Proteomes" id="UP001652582"/>
    </source>
</evidence>
<keyword evidence="2" id="KW-1185">Reference proteome</keyword>
<name>A0A6J1N0R7_BICAN</name>
<dbReference type="OrthoDB" id="7480311at2759"/>
<proteinExistence type="predicted"/>
<dbReference type="Gene3D" id="3.15.10.50">
    <property type="match status" value="1"/>
</dbReference>
<organism evidence="2 3">
    <name type="scientific">Bicyclus anynana</name>
    <name type="common">Squinting bush brown butterfly</name>
    <dbReference type="NCBI Taxonomy" id="110368"/>
    <lineage>
        <taxon>Eukaryota</taxon>
        <taxon>Metazoa</taxon>
        <taxon>Ecdysozoa</taxon>
        <taxon>Arthropoda</taxon>
        <taxon>Hexapoda</taxon>
        <taxon>Insecta</taxon>
        <taxon>Pterygota</taxon>
        <taxon>Neoptera</taxon>
        <taxon>Endopterygota</taxon>
        <taxon>Lepidoptera</taxon>
        <taxon>Glossata</taxon>
        <taxon>Ditrysia</taxon>
        <taxon>Papilionoidea</taxon>
        <taxon>Nymphalidae</taxon>
        <taxon>Satyrinae</taxon>
        <taxon>Satyrini</taxon>
        <taxon>Mycalesina</taxon>
        <taxon>Bicyclus</taxon>
    </lineage>
</organism>
<dbReference type="Proteomes" id="UP001652582">
    <property type="component" value="Chromosome 14"/>
</dbReference>
<feature type="compositionally biased region" description="Basic and acidic residues" evidence="1">
    <location>
        <begin position="342"/>
        <end position="352"/>
    </location>
</feature>
<sequence length="352" mass="40007">MEGRYRLLKNRLNIEMIVSEIDLDNVLMEFQNKPSSKPVSLQRKNIDVFLDRLKVDLDRWLKDYFNDYLMYHVIAEDEEFEKYNQKKTMALNQYADKAIEKVIERLDEMKANAVYLPVFEMHSVTVAAVKLTDGVLRGLDSIYRRSVATGAKHNNVRTVDSIVGFSSLKLSYRYYAMVKSGLPPVSGVLTLTADDLTAHMALSLTKDPEAVDLSFTFLEQAKPESLTIDGPANRMISNFKYMLERHIIAIMSNTLMHNIQMLGTLDRCIPLLAPYKEVEANVTDSNENKPLTLSNNKDNNVDQNTTVSTNTEEPLPTFIYLEKVENDTVKSQETGEANSNSQEEKPDNTEAS</sequence>